<protein>
    <submittedName>
        <fullName evidence="1">Uncharacterized protein</fullName>
    </submittedName>
</protein>
<comment type="caution">
    <text evidence="1">The sequence shown here is derived from an EMBL/GenBank/DDBJ whole genome shotgun (WGS) entry which is preliminary data.</text>
</comment>
<sequence>MLKRYIPFAFEAAVLLAATHRLHGMSTLIGLTAWPLSGNFKDEGYSVGITRQSVDDVLPLSQQNQHSRLR</sequence>
<name>G2H2I3_9ENTR</name>
<evidence type="ECO:0000313" key="2">
    <source>
        <dbReference type="Proteomes" id="UP000004116"/>
    </source>
</evidence>
<dbReference type="EMBL" id="AGCA01000543">
    <property type="protein sequence ID" value="EGY27796.1"/>
    <property type="molecule type" value="Genomic_DNA"/>
</dbReference>
<accession>G2H2I3</accession>
<dbReference type="AlphaFoldDB" id="G2H2I3"/>
<keyword evidence="2" id="KW-1185">Reference proteome</keyword>
<organism evidence="1 2">
    <name type="scientific">Candidatus Regiella insecticola 5.15</name>
    <dbReference type="NCBI Taxonomy" id="1005043"/>
    <lineage>
        <taxon>Bacteria</taxon>
        <taxon>Pseudomonadati</taxon>
        <taxon>Pseudomonadota</taxon>
        <taxon>Gammaproteobacteria</taxon>
        <taxon>Enterobacterales</taxon>
        <taxon>Enterobacteriaceae</taxon>
        <taxon>aphid secondary symbionts</taxon>
        <taxon>Candidatus Regiella</taxon>
    </lineage>
</organism>
<gene>
    <name evidence="1" type="ORF">Rin_00022860</name>
</gene>
<evidence type="ECO:0000313" key="1">
    <source>
        <dbReference type="EMBL" id="EGY27796.1"/>
    </source>
</evidence>
<proteinExistence type="predicted"/>
<reference evidence="1 2" key="1">
    <citation type="journal article" date="2012" name="Genome Res.">
        <title>Genomic basis of endosymbiont-conferred protection against an insect parasitoid.</title>
        <authorList>
            <person name="Hansen A.K."/>
            <person name="Vorburger C."/>
            <person name="Moran N.A."/>
        </authorList>
    </citation>
    <scope>NUCLEOTIDE SEQUENCE [LARGE SCALE GENOMIC DNA]</scope>
    <source>
        <strain evidence="2">R5.15</strain>
    </source>
</reference>
<dbReference type="Proteomes" id="UP000004116">
    <property type="component" value="Unassembled WGS sequence"/>
</dbReference>